<evidence type="ECO:0000256" key="5">
    <source>
        <dbReference type="ARBA" id="ARBA00022622"/>
    </source>
</evidence>
<name>A0AAJ0FHT8_9PEZI</name>
<evidence type="ECO:0000313" key="14">
    <source>
        <dbReference type="Proteomes" id="UP001244011"/>
    </source>
</evidence>
<keyword evidence="7 9" id="KW-1015">Disulfide bond</keyword>
<evidence type="ECO:0000256" key="7">
    <source>
        <dbReference type="ARBA" id="ARBA00023157"/>
    </source>
</evidence>
<keyword evidence="5" id="KW-0472">Membrane</keyword>
<evidence type="ECO:0000256" key="2">
    <source>
        <dbReference type="ARBA" id="ARBA00004613"/>
    </source>
</evidence>
<evidence type="ECO:0000256" key="9">
    <source>
        <dbReference type="PROSITE-ProRule" id="PRU01356"/>
    </source>
</evidence>
<dbReference type="RefSeq" id="XP_060278752.1">
    <property type="nucleotide sequence ID" value="XM_060430738.1"/>
</dbReference>
<dbReference type="GO" id="GO:0005576">
    <property type="term" value="C:extracellular region"/>
    <property type="evidence" value="ECO:0007669"/>
    <property type="project" value="UniProtKB-SubCell"/>
</dbReference>
<evidence type="ECO:0000256" key="3">
    <source>
        <dbReference type="ARBA" id="ARBA00010031"/>
    </source>
</evidence>
<keyword evidence="9" id="KW-0479">Metal-binding</keyword>
<comment type="subcellular location">
    <subcellularLocation>
        <location evidence="1">Membrane</location>
        <topology evidence="1">Lipid-anchor</topology>
        <topology evidence="1">GPI-anchor</topology>
    </subcellularLocation>
    <subcellularLocation>
        <location evidence="2">Secreted</location>
    </subcellularLocation>
</comment>
<evidence type="ECO:0000256" key="8">
    <source>
        <dbReference type="ARBA" id="ARBA00023288"/>
    </source>
</evidence>
<dbReference type="Pfam" id="PF05730">
    <property type="entry name" value="CFEM"/>
    <property type="match status" value="2"/>
</dbReference>
<feature type="chain" id="PRO_5042587085" description="CFEM domain-containing protein" evidence="11">
    <location>
        <begin position="21"/>
        <end position="366"/>
    </location>
</feature>
<keyword evidence="5" id="KW-0336">GPI-anchor</keyword>
<dbReference type="EMBL" id="MU839036">
    <property type="protein sequence ID" value="KAK1762539.1"/>
    <property type="molecule type" value="Genomic_DNA"/>
</dbReference>
<comment type="similarity">
    <text evidence="3">Belongs to the RBT5 family.</text>
</comment>
<organism evidence="13 14">
    <name type="scientific">Phialemonium atrogriseum</name>
    <dbReference type="NCBI Taxonomy" id="1093897"/>
    <lineage>
        <taxon>Eukaryota</taxon>
        <taxon>Fungi</taxon>
        <taxon>Dikarya</taxon>
        <taxon>Ascomycota</taxon>
        <taxon>Pezizomycotina</taxon>
        <taxon>Sordariomycetes</taxon>
        <taxon>Sordariomycetidae</taxon>
        <taxon>Cephalothecales</taxon>
        <taxon>Cephalothecaceae</taxon>
        <taxon>Phialemonium</taxon>
    </lineage>
</organism>
<keyword evidence="9" id="KW-0349">Heme</keyword>
<dbReference type="GeneID" id="85313925"/>
<evidence type="ECO:0000256" key="4">
    <source>
        <dbReference type="ARBA" id="ARBA00022525"/>
    </source>
</evidence>
<dbReference type="SMART" id="SM00747">
    <property type="entry name" value="CFEM"/>
    <property type="match status" value="2"/>
</dbReference>
<reference evidence="13" key="1">
    <citation type="submission" date="2023-06" db="EMBL/GenBank/DDBJ databases">
        <title>Genome-scale phylogeny and comparative genomics of the fungal order Sordariales.</title>
        <authorList>
            <consortium name="Lawrence Berkeley National Laboratory"/>
            <person name="Hensen N."/>
            <person name="Bonometti L."/>
            <person name="Westerberg I."/>
            <person name="Brannstrom I.O."/>
            <person name="Guillou S."/>
            <person name="Cros-Aarteil S."/>
            <person name="Calhoun S."/>
            <person name="Haridas S."/>
            <person name="Kuo A."/>
            <person name="Mondo S."/>
            <person name="Pangilinan J."/>
            <person name="Riley R."/>
            <person name="Labutti K."/>
            <person name="Andreopoulos B."/>
            <person name="Lipzen A."/>
            <person name="Chen C."/>
            <person name="Yanf M."/>
            <person name="Daum C."/>
            <person name="Ng V."/>
            <person name="Clum A."/>
            <person name="Steindorff A."/>
            <person name="Ohm R."/>
            <person name="Martin F."/>
            <person name="Silar P."/>
            <person name="Natvig D."/>
            <person name="Lalanne C."/>
            <person name="Gautier V."/>
            <person name="Ament-Velasquez S.L."/>
            <person name="Kruys A."/>
            <person name="Hutchinson M.I."/>
            <person name="Powell A.J."/>
            <person name="Barry K."/>
            <person name="Miller A.N."/>
            <person name="Grigoriev I.V."/>
            <person name="Debuchy R."/>
            <person name="Gladieux P."/>
            <person name="Thoren M.H."/>
            <person name="Johannesson H."/>
        </authorList>
    </citation>
    <scope>NUCLEOTIDE SEQUENCE</scope>
    <source>
        <strain evidence="13">8032-3</strain>
    </source>
</reference>
<keyword evidence="9" id="KW-0408">Iron</keyword>
<keyword evidence="6 11" id="KW-0732">Signal</keyword>
<feature type="disulfide bond" evidence="9">
    <location>
        <begin position="64"/>
        <end position="71"/>
    </location>
</feature>
<protein>
    <recommendedName>
        <fullName evidence="12">CFEM domain-containing protein</fullName>
    </recommendedName>
</protein>
<evidence type="ECO:0000256" key="1">
    <source>
        <dbReference type="ARBA" id="ARBA00004589"/>
    </source>
</evidence>
<evidence type="ECO:0000256" key="10">
    <source>
        <dbReference type="SAM" id="MobiDB-lite"/>
    </source>
</evidence>
<dbReference type="GO" id="GO:0046872">
    <property type="term" value="F:metal ion binding"/>
    <property type="evidence" value="ECO:0007669"/>
    <property type="project" value="UniProtKB-UniRule"/>
</dbReference>
<proteinExistence type="inferred from homology"/>
<sequence>MRVTAEFLAFLTLAGERATAQSNSRGPISAAPEACPESPCSASASAVPDCAVGCIRSAATAISCATDDYACQCSSSSAMQDAGQDCVLDSCGLATALAAGSSLRSLCDCVTASPTTPCTEAPSATATVTAAGGSDVATLDIRSAPAASSSSTPSASDPGPPSMTVCAVGLADCGAIASTVIPACAQPCVAGAATSVGCGADDFACQCQPVAQSSLSSLVAPCVVSACPPDSLDAVLSAGSTGESPQLPQAPHPVFMMLTRNDIYKVCACATGSPDSAGLCSAPAATPTGDYVPGTMASSNDSASTGGGPASAPSSDRRVIQPTGGMGFGGEKAMERSMVTGGANGGFEIGVLGSIAGAVLVGALAL</sequence>
<feature type="binding site" description="axial binding residue" evidence="9">
    <location>
        <position position="68"/>
    </location>
    <ligand>
        <name>heme</name>
        <dbReference type="ChEBI" id="CHEBI:30413"/>
    </ligand>
    <ligandPart>
        <name>Fe</name>
        <dbReference type="ChEBI" id="CHEBI:18248"/>
    </ligandPart>
</feature>
<evidence type="ECO:0000313" key="13">
    <source>
        <dbReference type="EMBL" id="KAK1762539.1"/>
    </source>
</evidence>
<evidence type="ECO:0000256" key="11">
    <source>
        <dbReference type="SAM" id="SignalP"/>
    </source>
</evidence>
<keyword evidence="8" id="KW-0449">Lipoprotein</keyword>
<evidence type="ECO:0000256" key="6">
    <source>
        <dbReference type="ARBA" id="ARBA00022729"/>
    </source>
</evidence>
<dbReference type="GO" id="GO:0098552">
    <property type="term" value="C:side of membrane"/>
    <property type="evidence" value="ECO:0007669"/>
    <property type="project" value="UniProtKB-KW"/>
</dbReference>
<dbReference type="PROSITE" id="PS52012">
    <property type="entry name" value="CFEM"/>
    <property type="match status" value="1"/>
</dbReference>
<keyword evidence="5" id="KW-0325">Glycoprotein</keyword>
<accession>A0AAJ0FHT8</accession>
<feature type="domain" description="CFEM" evidence="12">
    <location>
        <begin position="22"/>
        <end position="134"/>
    </location>
</feature>
<keyword evidence="14" id="KW-1185">Reference proteome</keyword>
<feature type="region of interest" description="Disordered" evidence="10">
    <location>
        <begin position="291"/>
        <end position="328"/>
    </location>
</feature>
<feature type="signal peptide" evidence="11">
    <location>
        <begin position="1"/>
        <end position="20"/>
    </location>
</feature>
<gene>
    <name evidence="13" type="ORF">QBC33DRAFT_574148</name>
</gene>
<keyword evidence="4" id="KW-0964">Secreted</keyword>
<dbReference type="InterPro" id="IPR008427">
    <property type="entry name" value="Extracellular_membr_CFEM_dom"/>
</dbReference>
<comment type="caution">
    <text evidence="9">Lacks conserved residue(s) required for the propagation of feature annotation.</text>
</comment>
<dbReference type="AlphaFoldDB" id="A0AAJ0FHT8"/>
<comment type="caution">
    <text evidence="13">The sequence shown here is derived from an EMBL/GenBank/DDBJ whole genome shotgun (WGS) entry which is preliminary data.</text>
</comment>
<dbReference type="Proteomes" id="UP001244011">
    <property type="component" value="Unassembled WGS sequence"/>
</dbReference>
<evidence type="ECO:0000259" key="12">
    <source>
        <dbReference type="PROSITE" id="PS52012"/>
    </source>
</evidence>